<evidence type="ECO:0000256" key="3">
    <source>
        <dbReference type="ARBA" id="ARBA00022989"/>
    </source>
</evidence>
<keyword evidence="6" id="KW-0808">Transferase</keyword>
<evidence type="ECO:0000256" key="5">
    <source>
        <dbReference type="SAM" id="Phobius"/>
    </source>
</evidence>
<dbReference type="GO" id="GO:0008168">
    <property type="term" value="F:methyltransferase activity"/>
    <property type="evidence" value="ECO:0007669"/>
    <property type="project" value="UniProtKB-KW"/>
</dbReference>
<name>A0ABU4RBU8_9FLAO</name>
<dbReference type="PANTHER" id="PTHR43847:SF1">
    <property type="entry name" value="BLL3993 PROTEIN"/>
    <property type="match status" value="1"/>
</dbReference>
<protein>
    <submittedName>
        <fullName evidence="6">Isoprenylcysteine carboxyl methyltransferase family protein</fullName>
    </submittedName>
</protein>
<organism evidence="6 7">
    <name type="scientific">Flavobacterium cupriresistens</name>
    <dbReference type="NCBI Taxonomy" id="2893885"/>
    <lineage>
        <taxon>Bacteria</taxon>
        <taxon>Pseudomonadati</taxon>
        <taxon>Bacteroidota</taxon>
        <taxon>Flavobacteriia</taxon>
        <taxon>Flavobacteriales</taxon>
        <taxon>Flavobacteriaceae</taxon>
        <taxon>Flavobacterium</taxon>
    </lineage>
</organism>
<dbReference type="GO" id="GO:0032259">
    <property type="term" value="P:methylation"/>
    <property type="evidence" value="ECO:0007669"/>
    <property type="project" value="UniProtKB-KW"/>
</dbReference>
<dbReference type="Gene3D" id="1.20.120.1630">
    <property type="match status" value="1"/>
</dbReference>
<dbReference type="EMBL" id="JAWXVI010000006">
    <property type="protein sequence ID" value="MDX6190062.1"/>
    <property type="molecule type" value="Genomic_DNA"/>
</dbReference>
<accession>A0ABU4RBU8</accession>
<dbReference type="PANTHER" id="PTHR43847">
    <property type="entry name" value="BLL3993 PROTEIN"/>
    <property type="match status" value="1"/>
</dbReference>
<dbReference type="RefSeq" id="WP_230003241.1">
    <property type="nucleotide sequence ID" value="NZ_CP087134.1"/>
</dbReference>
<sequence length="170" mass="20028">MSTVLYLFSIFLFARVVSLFISILNERRIKKLGAKQYGKFNSFLLSLCHTAFYLSCFYEAYTSQAQFDRNSQIGLGLLLFSYLILFYIIYELRAVWTVKIYILPNHKMVRSFLFRTVRHPNYFLNIIPELIGAVLLCSAWNTMKYVLPVYLTILFIRITQEEKAMKTIVL</sequence>
<comment type="caution">
    <text evidence="6">The sequence shown here is derived from an EMBL/GenBank/DDBJ whole genome shotgun (WGS) entry which is preliminary data.</text>
</comment>
<comment type="subcellular location">
    <subcellularLocation>
        <location evidence="1">Membrane</location>
        <topology evidence="1">Multi-pass membrane protein</topology>
    </subcellularLocation>
</comment>
<keyword evidence="2 5" id="KW-0812">Transmembrane</keyword>
<reference evidence="6 7" key="1">
    <citation type="submission" date="2023-11" db="EMBL/GenBank/DDBJ databases">
        <title>Unpublished Manusciprt.</title>
        <authorList>
            <person name="Saticioglu I.B."/>
            <person name="Ay H."/>
            <person name="Ajmi N."/>
            <person name="Altun S."/>
            <person name="Duman M."/>
        </authorList>
    </citation>
    <scope>NUCLEOTIDE SEQUENCE [LARGE SCALE GENOMIC DNA]</scope>
    <source>
        <strain evidence="6 7">Fl-318</strain>
    </source>
</reference>
<keyword evidence="3 5" id="KW-1133">Transmembrane helix</keyword>
<feature type="transmembrane region" description="Helical" evidence="5">
    <location>
        <begin position="73"/>
        <end position="102"/>
    </location>
</feature>
<keyword evidence="6" id="KW-0489">Methyltransferase</keyword>
<dbReference type="InterPro" id="IPR052527">
    <property type="entry name" value="Metal_cation-efflux_comp"/>
</dbReference>
<gene>
    <name evidence="6" type="ORF">SGQ83_11945</name>
</gene>
<proteinExistence type="predicted"/>
<evidence type="ECO:0000256" key="1">
    <source>
        <dbReference type="ARBA" id="ARBA00004141"/>
    </source>
</evidence>
<evidence type="ECO:0000313" key="7">
    <source>
        <dbReference type="Proteomes" id="UP001273350"/>
    </source>
</evidence>
<evidence type="ECO:0000256" key="4">
    <source>
        <dbReference type="ARBA" id="ARBA00023136"/>
    </source>
</evidence>
<evidence type="ECO:0000256" key="2">
    <source>
        <dbReference type="ARBA" id="ARBA00022692"/>
    </source>
</evidence>
<evidence type="ECO:0000313" key="6">
    <source>
        <dbReference type="EMBL" id="MDX6190062.1"/>
    </source>
</evidence>
<feature type="transmembrane region" description="Helical" evidence="5">
    <location>
        <begin position="6"/>
        <end position="24"/>
    </location>
</feature>
<feature type="transmembrane region" description="Helical" evidence="5">
    <location>
        <begin position="44"/>
        <end position="61"/>
    </location>
</feature>
<dbReference type="Proteomes" id="UP001273350">
    <property type="component" value="Unassembled WGS sequence"/>
</dbReference>
<feature type="transmembrane region" description="Helical" evidence="5">
    <location>
        <begin position="122"/>
        <end position="141"/>
    </location>
</feature>
<keyword evidence="4 5" id="KW-0472">Membrane</keyword>
<dbReference type="Pfam" id="PF04140">
    <property type="entry name" value="ICMT"/>
    <property type="match status" value="1"/>
</dbReference>
<keyword evidence="7" id="KW-1185">Reference proteome</keyword>
<dbReference type="InterPro" id="IPR007269">
    <property type="entry name" value="ICMT_MeTrfase"/>
</dbReference>